<proteinExistence type="predicted"/>
<organism evidence="2 3">
    <name type="scientific">Dictyobacter alpinus</name>
    <dbReference type="NCBI Taxonomy" id="2014873"/>
    <lineage>
        <taxon>Bacteria</taxon>
        <taxon>Bacillati</taxon>
        <taxon>Chloroflexota</taxon>
        <taxon>Ktedonobacteria</taxon>
        <taxon>Ktedonobacterales</taxon>
        <taxon>Dictyobacteraceae</taxon>
        <taxon>Dictyobacter</taxon>
    </lineage>
</organism>
<gene>
    <name evidence="2" type="ORF">KDA_70580</name>
</gene>
<reference evidence="3" key="1">
    <citation type="submission" date="2018-12" db="EMBL/GenBank/DDBJ databases">
        <title>Tengunoibacter tsumagoiensis gen. nov., sp. nov., Dictyobacter kobayashii sp. nov., D. alpinus sp. nov., and D. joshuensis sp. nov. and description of Dictyobacteraceae fam. nov. within the order Ktedonobacterales isolated from Tengu-no-mugimeshi.</title>
        <authorList>
            <person name="Wang C.M."/>
            <person name="Zheng Y."/>
            <person name="Sakai Y."/>
            <person name="Toyoda A."/>
            <person name="Minakuchi Y."/>
            <person name="Abe K."/>
            <person name="Yokota A."/>
            <person name="Yabe S."/>
        </authorList>
    </citation>
    <scope>NUCLEOTIDE SEQUENCE [LARGE SCALE GENOMIC DNA]</scope>
    <source>
        <strain evidence="3">Uno16</strain>
    </source>
</reference>
<name>A0A402BJQ6_9CHLR</name>
<feature type="transmembrane region" description="Helical" evidence="1">
    <location>
        <begin position="59"/>
        <end position="79"/>
    </location>
</feature>
<keyword evidence="1" id="KW-1133">Transmembrane helix</keyword>
<feature type="transmembrane region" description="Helical" evidence="1">
    <location>
        <begin position="130"/>
        <end position="149"/>
    </location>
</feature>
<evidence type="ECO:0000256" key="1">
    <source>
        <dbReference type="SAM" id="Phobius"/>
    </source>
</evidence>
<sequence length="311" mass="35514">MEPFMARTIRANPLIAIFKNQFLTFFISIIALFAFLVILLFVGFIFAESKFVPFLLREIPLTSVLLLNAFSSMLSYRQWQYWKHIERLRIATVRGDLSLLAAEQPASSAAGLSLPCTLTFRYGKGTLLKFMGMVVILFVPYLGLVAWTSKDFMVSLLSDTSILVVVCVVVFFLFLIVSLLIFVLRRQRQIVDVTEQAISMFSGNKQSLVRWEEARLFAVYHTWGAQRNQSSLTYELSSMTDIVRWTEVVRRPGFFQMLMTSTIPLEEHVQQIQALNALVVARTGLPLYDLRKESTLDNVHPHSAEPLKSEL</sequence>
<comment type="caution">
    <text evidence="2">The sequence shown here is derived from an EMBL/GenBank/DDBJ whole genome shotgun (WGS) entry which is preliminary data.</text>
</comment>
<keyword evidence="1" id="KW-0472">Membrane</keyword>
<protein>
    <submittedName>
        <fullName evidence="2">Uncharacterized protein</fullName>
    </submittedName>
</protein>
<keyword evidence="1" id="KW-0812">Transmembrane</keyword>
<dbReference type="Proteomes" id="UP000287171">
    <property type="component" value="Unassembled WGS sequence"/>
</dbReference>
<feature type="transmembrane region" description="Helical" evidence="1">
    <location>
        <begin position="161"/>
        <end position="184"/>
    </location>
</feature>
<evidence type="ECO:0000313" key="3">
    <source>
        <dbReference type="Proteomes" id="UP000287171"/>
    </source>
</evidence>
<dbReference type="AlphaFoldDB" id="A0A402BJQ6"/>
<evidence type="ECO:0000313" key="2">
    <source>
        <dbReference type="EMBL" id="GCE31574.1"/>
    </source>
</evidence>
<dbReference type="EMBL" id="BIFT01000002">
    <property type="protein sequence ID" value="GCE31574.1"/>
    <property type="molecule type" value="Genomic_DNA"/>
</dbReference>
<keyword evidence="3" id="KW-1185">Reference proteome</keyword>
<feature type="transmembrane region" description="Helical" evidence="1">
    <location>
        <begin position="21"/>
        <end position="47"/>
    </location>
</feature>
<accession>A0A402BJQ6</accession>